<evidence type="ECO:0000256" key="1">
    <source>
        <dbReference type="ARBA" id="ARBA00022737"/>
    </source>
</evidence>
<dbReference type="GO" id="GO:0003723">
    <property type="term" value="F:RNA binding"/>
    <property type="evidence" value="ECO:0007669"/>
    <property type="project" value="InterPro"/>
</dbReference>
<evidence type="ECO:0000313" key="4">
    <source>
        <dbReference type="EMBL" id="KAK2655613.1"/>
    </source>
</evidence>
<dbReference type="Proteomes" id="UP001280121">
    <property type="component" value="Unassembled WGS sequence"/>
</dbReference>
<evidence type="ECO:0000256" key="2">
    <source>
        <dbReference type="ARBA" id="ARBA00061659"/>
    </source>
</evidence>
<sequence>MTASRIRDFRVFLSQSHIDCIHAQKHANTAPSLILMPPPASFVPSIVTLLKSCRSQIQLHQVHARIIQIGLEQDHFLISNLISLFHSLAAPPSYSTSIFNQISNPSTFLWNTLLKGYSQKSRSVDIFSLFVRMIREQGVPDQYTFPLVIKACSSELNLREGKSIHGFVFKSGVDDAVFIGTGLVDLYGKCKEIGSARKVFDEMSERNVVTWTAMVVGYLNVGDLVQGKKVFDLMPERNIVSWNALISGLVKIVDLNGARKLFDEMPDKNVVSYTTMIDGYAKAGDMASARFLFDEATHKDIVVWSALVSGYAQNGQPNEAVKIYIEMTSRNVKPDKFTIVSLMSACSQLGCLELAKTVDSILNRSEIDVRQPYVIAALIDMNAKCGNMDRAEKLFEELPNRDIITYSSMIQGFSMHGHGKLAVNLFNRMIREGLTPDEVAFTVILTACSHAGLVEEGWHYFESMQNVYSIVPSPDHYSCMVDLLSRTGQLKAAYELLKSIPGEPHAGAWGALLGACKLHCDVELGVLVADQILEFEPQNAGNYVLLSNIYAAAGRWLDVSLVRNKMKERGVRKIPGRSWI</sequence>
<dbReference type="Gene3D" id="1.25.40.10">
    <property type="entry name" value="Tetratricopeptide repeat domain"/>
    <property type="match status" value="4"/>
</dbReference>
<dbReference type="PROSITE" id="PS51375">
    <property type="entry name" value="PPR"/>
    <property type="match status" value="5"/>
</dbReference>
<feature type="repeat" description="PPR" evidence="3">
    <location>
        <begin position="402"/>
        <end position="436"/>
    </location>
</feature>
<feature type="repeat" description="PPR" evidence="3">
    <location>
        <begin position="300"/>
        <end position="334"/>
    </location>
</feature>
<dbReference type="GO" id="GO:0009451">
    <property type="term" value="P:RNA modification"/>
    <property type="evidence" value="ECO:0007669"/>
    <property type="project" value="InterPro"/>
</dbReference>
<evidence type="ECO:0000256" key="3">
    <source>
        <dbReference type="PROSITE-ProRule" id="PRU00708"/>
    </source>
</evidence>
<dbReference type="InterPro" id="IPR046960">
    <property type="entry name" value="PPR_At4g14850-like_plant"/>
</dbReference>
<feature type="repeat" description="PPR" evidence="3">
    <location>
        <begin position="238"/>
        <end position="272"/>
    </location>
</feature>
<dbReference type="InterPro" id="IPR011990">
    <property type="entry name" value="TPR-like_helical_dom_sf"/>
</dbReference>
<proteinExistence type="inferred from homology"/>
<dbReference type="Pfam" id="PF20431">
    <property type="entry name" value="E_motif"/>
    <property type="match status" value="1"/>
</dbReference>
<protein>
    <recommendedName>
        <fullName evidence="6">Pentatricopeptide repeat-containing protein</fullName>
    </recommendedName>
</protein>
<dbReference type="NCBIfam" id="TIGR00756">
    <property type="entry name" value="PPR"/>
    <property type="match status" value="8"/>
</dbReference>
<evidence type="ECO:0008006" key="6">
    <source>
        <dbReference type="Google" id="ProtNLM"/>
    </source>
</evidence>
<dbReference type="Pfam" id="PF12854">
    <property type="entry name" value="PPR_1"/>
    <property type="match status" value="1"/>
</dbReference>
<comment type="caution">
    <text evidence="4">The sequence shown here is derived from an EMBL/GenBank/DDBJ whole genome shotgun (WGS) entry which is preliminary data.</text>
</comment>
<feature type="repeat" description="PPR" evidence="3">
    <location>
        <begin position="207"/>
        <end position="237"/>
    </location>
</feature>
<dbReference type="FunFam" id="1.25.40.10:FF:001156">
    <property type="entry name" value="Pentatricopeptide repeat-containing protein At5g61800"/>
    <property type="match status" value="1"/>
</dbReference>
<comment type="similarity">
    <text evidence="2">Belongs to the PPR family. PCMP-E subfamily.</text>
</comment>
<gene>
    <name evidence="4" type="ORF">Ddye_008665</name>
</gene>
<dbReference type="FunFam" id="1.25.40.10:FF:000334">
    <property type="entry name" value="Pentatricopeptide repeat-containing protein"/>
    <property type="match status" value="1"/>
</dbReference>
<dbReference type="InterPro" id="IPR002885">
    <property type="entry name" value="PPR_rpt"/>
</dbReference>
<keyword evidence="5" id="KW-1185">Reference proteome</keyword>
<reference evidence="4" key="1">
    <citation type="journal article" date="2023" name="Plant J.">
        <title>Genome sequences and population genomics provide insights into the demographic history, inbreeding, and mutation load of two 'living fossil' tree species of Dipteronia.</title>
        <authorList>
            <person name="Feng Y."/>
            <person name="Comes H.P."/>
            <person name="Chen J."/>
            <person name="Zhu S."/>
            <person name="Lu R."/>
            <person name="Zhang X."/>
            <person name="Li P."/>
            <person name="Qiu J."/>
            <person name="Olsen K.M."/>
            <person name="Qiu Y."/>
        </authorList>
    </citation>
    <scope>NUCLEOTIDE SEQUENCE</scope>
    <source>
        <strain evidence="4">KIB01</strain>
    </source>
</reference>
<dbReference type="PANTHER" id="PTHR47926:SF467">
    <property type="entry name" value="REPEAT-CONTAINING PROTEIN, PUTATIVE-RELATED"/>
    <property type="match status" value="1"/>
</dbReference>
<dbReference type="Pfam" id="PF13041">
    <property type="entry name" value="PPR_2"/>
    <property type="match status" value="3"/>
</dbReference>
<accession>A0AAD9XAU0</accession>
<dbReference type="InterPro" id="IPR046848">
    <property type="entry name" value="E_motif"/>
</dbReference>
<dbReference type="AlphaFoldDB" id="A0AAD9XAU0"/>
<organism evidence="4 5">
    <name type="scientific">Dipteronia dyeriana</name>
    <dbReference type="NCBI Taxonomy" id="168575"/>
    <lineage>
        <taxon>Eukaryota</taxon>
        <taxon>Viridiplantae</taxon>
        <taxon>Streptophyta</taxon>
        <taxon>Embryophyta</taxon>
        <taxon>Tracheophyta</taxon>
        <taxon>Spermatophyta</taxon>
        <taxon>Magnoliopsida</taxon>
        <taxon>eudicotyledons</taxon>
        <taxon>Gunneridae</taxon>
        <taxon>Pentapetalae</taxon>
        <taxon>rosids</taxon>
        <taxon>malvids</taxon>
        <taxon>Sapindales</taxon>
        <taxon>Sapindaceae</taxon>
        <taxon>Hippocastanoideae</taxon>
        <taxon>Acereae</taxon>
        <taxon>Dipteronia</taxon>
    </lineage>
</organism>
<dbReference type="PANTHER" id="PTHR47926">
    <property type="entry name" value="PENTATRICOPEPTIDE REPEAT-CONTAINING PROTEIN"/>
    <property type="match status" value="1"/>
</dbReference>
<keyword evidence="1" id="KW-0677">Repeat</keyword>
<dbReference type="Pfam" id="PF01535">
    <property type="entry name" value="PPR"/>
    <property type="match status" value="3"/>
</dbReference>
<dbReference type="EMBL" id="JANJYI010000003">
    <property type="protein sequence ID" value="KAK2655613.1"/>
    <property type="molecule type" value="Genomic_DNA"/>
</dbReference>
<name>A0AAD9XAU0_9ROSI</name>
<feature type="repeat" description="PPR" evidence="3">
    <location>
        <begin position="106"/>
        <end position="140"/>
    </location>
</feature>
<evidence type="ECO:0000313" key="5">
    <source>
        <dbReference type="Proteomes" id="UP001280121"/>
    </source>
</evidence>